<name>A0AAW2NSA1_SESRA</name>
<dbReference type="InterPro" id="IPR013103">
    <property type="entry name" value="RVT_2"/>
</dbReference>
<accession>A0AAW2NSA1</accession>
<feature type="domain" description="Reverse transcriptase Ty1/copia-type" evidence="1">
    <location>
        <begin position="8"/>
        <end position="53"/>
    </location>
</feature>
<reference evidence="2" key="1">
    <citation type="submission" date="2020-06" db="EMBL/GenBank/DDBJ databases">
        <authorList>
            <person name="Li T."/>
            <person name="Hu X."/>
            <person name="Zhang T."/>
            <person name="Song X."/>
            <person name="Zhang H."/>
            <person name="Dai N."/>
            <person name="Sheng W."/>
            <person name="Hou X."/>
            <person name="Wei L."/>
        </authorList>
    </citation>
    <scope>NUCLEOTIDE SEQUENCE</scope>
    <source>
        <strain evidence="2">G02</strain>
        <tissue evidence="2">Leaf</tissue>
    </source>
</reference>
<gene>
    <name evidence="2" type="ORF">Sradi_4440900</name>
</gene>
<proteinExistence type="predicted"/>
<evidence type="ECO:0000313" key="2">
    <source>
        <dbReference type="EMBL" id="KAL0346096.1"/>
    </source>
</evidence>
<protein>
    <recommendedName>
        <fullName evidence="1">Reverse transcriptase Ty1/copia-type domain-containing protein</fullName>
    </recommendedName>
</protein>
<sequence>MLKHNLFKFCRLRRSLYGLKQAFRQWNLGLTTKLEEFGFTQPPHENCIFLKHDH</sequence>
<reference evidence="2" key="2">
    <citation type="journal article" date="2024" name="Plant">
        <title>Genomic evolution and insights into agronomic trait innovations of Sesamum species.</title>
        <authorList>
            <person name="Miao H."/>
            <person name="Wang L."/>
            <person name="Qu L."/>
            <person name="Liu H."/>
            <person name="Sun Y."/>
            <person name="Le M."/>
            <person name="Wang Q."/>
            <person name="Wei S."/>
            <person name="Zheng Y."/>
            <person name="Lin W."/>
            <person name="Duan Y."/>
            <person name="Cao H."/>
            <person name="Xiong S."/>
            <person name="Wang X."/>
            <person name="Wei L."/>
            <person name="Li C."/>
            <person name="Ma Q."/>
            <person name="Ju M."/>
            <person name="Zhao R."/>
            <person name="Li G."/>
            <person name="Mu C."/>
            <person name="Tian Q."/>
            <person name="Mei H."/>
            <person name="Zhang T."/>
            <person name="Gao T."/>
            <person name="Zhang H."/>
        </authorList>
    </citation>
    <scope>NUCLEOTIDE SEQUENCE</scope>
    <source>
        <strain evidence="2">G02</strain>
    </source>
</reference>
<evidence type="ECO:0000259" key="1">
    <source>
        <dbReference type="Pfam" id="PF07727"/>
    </source>
</evidence>
<feature type="non-terminal residue" evidence="2">
    <location>
        <position position="54"/>
    </location>
</feature>
<dbReference type="EMBL" id="JACGWJ010000019">
    <property type="protein sequence ID" value="KAL0346096.1"/>
    <property type="molecule type" value="Genomic_DNA"/>
</dbReference>
<organism evidence="2">
    <name type="scientific">Sesamum radiatum</name>
    <name type="common">Black benniseed</name>
    <dbReference type="NCBI Taxonomy" id="300843"/>
    <lineage>
        <taxon>Eukaryota</taxon>
        <taxon>Viridiplantae</taxon>
        <taxon>Streptophyta</taxon>
        <taxon>Embryophyta</taxon>
        <taxon>Tracheophyta</taxon>
        <taxon>Spermatophyta</taxon>
        <taxon>Magnoliopsida</taxon>
        <taxon>eudicotyledons</taxon>
        <taxon>Gunneridae</taxon>
        <taxon>Pentapetalae</taxon>
        <taxon>asterids</taxon>
        <taxon>lamiids</taxon>
        <taxon>Lamiales</taxon>
        <taxon>Pedaliaceae</taxon>
        <taxon>Sesamum</taxon>
    </lineage>
</organism>
<comment type="caution">
    <text evidence="2">The sequence shown here is derived from an EMBL/GenBank/DDBJ whole genome shotgun (WGS) entry which is preliminary data.</text>
</comment>
<dbReference type="AlphaFoldDB" id="A0AAW2NSA1"/>
<dbReference type="Pfam" id="PF07727">
    <property type="entry name" value="RVT_2"/>
    <property type="match status" value="1"/>
</dbReference>